<keyword evidence="1" id="KW-0472">Membrane</keyword>
<evidence type="ECO:0000256" key="1">
    <source>
        <dbReference type="SAM" id="Phobius"/>
    </source>
</evidence>
<keyword evidence="1" id="KW-1133">Transmembrane helix</keyword>
<accession>A0A0F7SHB1</accession>
<sequence>MSEEAKENLFTCTFWPPGVHPKPSMVILTRGMSKEETVNQLRHIFLEAFGEVSVDRVNFKVKINDQWAIVSDSSWDDVMVRGRPDSADITITFIGLRMKLEKLYRDLGIFFFVVPVLGSTGHYKSAIGIVLLYILLGNSVI</sequence>
<organism evidence="2">
    <name type="scientific">Phaffia rhodozyma</name>
    <name type="common">Yeast</name>
    <name type="synonym">Xanthophyllomyces dendrorhous</name>
    <dbReference type="NCBI Taxonomy" id="264483"/>
    <lineage>
        <taxon>Eukaryota</taxon>
        <taxon>Fungi</taxon>
        <taxon>Dikarya</taxon>
        <taxon>Basidiomycota</taxon>
        <taxon>Agaricomycotina</taxon>
        <taxon>Tremellomycetes</taxon>
        <taxon>Cystofilobasidiales</taxon>
        <taxon>Mrakiaceae</taxon>
        <taxon>Phaffia</taxon>
    </lineage>
</organism>
<proteinExistence type="predicted"/>
<evidence type="ECO:0000313" key="2">
    <source>
        <dbReference type="EMBL" id="CDZ98286.1"/>
    </source>
</evidence>
<protein>
    <submittedName>
        <fullName evidence="2">Uncharacterized protein</fullName>
    </submittedName>
</protein>
<keyword evidence="1" id="KW-0812">Transmembrane</keyword>
<dbReference type="EMBL" id="LN483326">
    <property type="protein sequence ID" value="CDZ98286.1"/>
    <property type="molecule type" value="Genomic_DNA"/>
</dbReference>
<name>A0A0F7SHB1_PHARH</name>
<dbReference type="AlphaFoldDB" id="A0A0F7SHB1"/>
<feature type="transmembrane region" description="Helical" evidence="1">
    <location>
        <begin position="107"/>
        <end position="136"/>
    </location>
</feature>
<reference evidence="2" key="1">
    <citation type="submission" date="2014-08" db="EMBL/GenBank/DDBJ databases">
        <authorList>
            <person name="Sharma Rahul"/>
            <person name="Thines Marco"/>
        </authorList>
    </citation>
    <scope>NUCLEOTIDE SEQUENCE</scope>
</reference>